<keyword evidence="1" id="KW-0175">Coiled coil</keyword>
<evidence type="ECO:0000313" key="4">
    <source>
        <dbReference type="Proteomes" id="UP001151518"/>
    </source>
</evidence>
<proteinExistence type="predicted"/>
<feature type="coiled-coil region" evidence="1">
    <location>
        <begin position="51"/>
        <end position="93"/>
    </location>
</feature>
<organism evidence="3 4">
    <name type="scientific">Coemansia spiralis</name>
    <dbReference type="NCBI Taxonomy" id="417178"/>
    <lineage>
        <taxon>Eukaryota</taxon>
        <taxon>Fungi</taxon>
        <taxon>Fungi incertae sedis</taxon>
        <taxon>Zoopagomycota</taxon>
        <taxon>Kickxellomycotina</taxon>
        <taxon>Kickxellomycetes</taxon>
        <taxon>Kickxellales</taxon>
        <taxon>Kickxellaceae</taxon>
        <taxon>Coemansia</taxon>
    </lineage>
</organism>
<dbReference type="EMBL" id="JANBTW010000062">
    <property type="protein sequence ID" value="KAJ2673963.1"/>
    <property type="molecule type" value="Genomic_DNA"/>
</dbReference>
<reference evidence="3" key="1">
    <citation type="submission" date="2022-07" db="EMBL/GenBank/DDBJ databases">
        <title>Phylogenomic reconstructions and comparative analyses of Kickxellomycotina fungi.</title>
        <authorList>
            <person name="Reynolds N.K."/>
            <person name="Stajich J.E."/>
            <person name="Barry K."/>
            <person name="Grigoriev I.V."/>
            <person name="Crous P."/>
            <person name="Smith M.E."/>
        </authorList>
    </citation>
    <scope>NUCLEOTIDE SEQUENCE</scope>
    <source>
        <strain evidence="3">NRRL 3115</strain>
    </source>
</reference>
<evidence type="ECO:0000313" key="3">
    <source>
        <dbReference type="EMBL" id="KAJ2673963.1"/>
    </source>
</evidence>
<feature type="compositionally biased region" description="Basic and acidic residues" evidence="2">
    <location>
        <begin position="1"/>
        <end position="10"/>
    </location>
</feature>
<dbReference type="Proteomes" id="UP001151518">
    <property type="component" value="Unassembled WGS sequence"/>
</dbReference>
<evidence type="ECO:0000256" key="2">
    <source>
        <dbReference type="SAM" id="MobiDB-lite"/>
    </source>
</evidence>
<dbReference type="OrthoDB" id="5542985at2759"/>
<protein>
    <submittedName>
        <fullName evidence="3">Uncharacterized protein</fullName>
    </submittedName>
</protein>
<gene>
    <name evidence="3" type="ORF">GGI25_004530</name>
</gene>
<comment type="caution">
    <text evidence="3">The sequence shown here is derived from an EMBL/GenBank/DDBJ whole genome shotgun (WGS) entry which is preliminary data.</text>
</comment>
<accession>A0A9W8KX44</accession>
<sequence>MHFSTRDPSHKLKKASYKDYSSSKLEDVCSQKQLDSPETNEVTDTKHRAVMQQFVNIVKDANIELKESQKEKIEEIEAINEELVAALEQFFANNRPDITPELLEKRQKLREQYPKMFGNITDEELDKN</sequence>
<name>A0A9W8KX44_9FUNG</name>
<feature type="region of interest" description="Disordered" evidence="2">
    <location>
        <begin position="1"/>
        <end position="22"/>
    </location>
</feature>
<evidence type="ECO:0000256" key="1">
    <source>
        <dbReference type="SAM" id="Coils"/>
    </source>
</evidence>
<dbReference type="AlphaFoldDB" id="A0A9W8KX44"/>